<dbReference type="Proteomes" id="UP000265566">
    <property type="component" value="Chromosome 2"/>
</dbReference>
<sequence>MCEKEKVYRHLPERVKRLFDFVQDISRHPSAVAQMLTTVLLDFQAWFYPDWVHRCQRAWHHDPGYMAWYAKVSHPHILPPDEGSSPRPMNVEQIIEEEHAREMLDTLTIIRDVVQIADNIVVRSGEMTKEEIFQEVIRIGTTGRPALTYWISRQRRGQRHRRQQG</sequence>
<organism evidence="1">
    <name type="scientific">Medicago truncatula</name>
    <name type="common">Barrel medic</name>
    <name type="synonym">Medicago tribuloides</name>
    <dbReference type="NCBI Taxonomy" id="3880"/>
    <lineage>
        <taxon>Eukaryota</taxon>
        <taxon>Viridiplantae</taxon>
        <taxon>Streptophyta</taxon>
        <taxon>Embryophyta</taxon>
        <taxon>Tracheophyta</taxon>
        <taxon>Spermatophyta</taxon>
        <taxon>Magnoliopsida</taxon>
        <taxon>eudicotyledons</taxon>
        <taxon>Gunneridae</taxon>
        <taxon>Pentapetalae</taxon>
        <taxon>rosids</taxon>
        <taxon>fabids</taxon>
        <taxon>Fabales</taxon>
        <taxon>Fabaceae</taxon>
        <taxon>Papilionoideae</taxon>
        <taxon>50 kb inversion clade</taxon>
        <taxon>NPAAA clade</taxon>
        <taxon>Hologalegina</taxon>
        <taxon>IRL clade</taxon>
        <taxon>Trifolieae</taxon>
        <taxon>Medicago</taxon>
    </lineage>
</organism>
<evidence type="ECO:0000313" key="1">
    <source>
        <dbReference type="EMBL" id="RHN74698.1"/>
    </source>
</evidence>
<protein>
    <submittedName>
        <fullName evidence="1">Uncharacterized protein</fullName>
    </submittedName>
</protein>
<proteinExistence type="predicted"/>
<comment type="caution">
    <text evidence="1">The sequence shown here is derived from an EMBL/GenBank/DDBJ whole genome shotgun (WGS) entry which is preliminary data.</text>
</comment>
<dbReference type="Gramene" id="rna10805">
    <property type="protein sequence ID" value="RHN74698.1"/>
    <property type="gene ID" value="gene10805"/>
</dbReference>
<gene>
    <name evidence="1" type="ORF">MtrunA17_Chr2g0313151</name>
</gene>
<dbReference type="AlphaFoldDB" id="A0A396JE80"/>
<dbReference type="EMBL" id="PSQE01000002">
    <property type="protein sequence ID" value="RHN74698.1"/>
    <property type="molecule type" value="Genomic_DNA"/>
</dbReference>
<reference evidence="1" key="1">
    <citation type="journal article" date="2018" name="Nat. Plants">
        <title>Whole-genome landscape of Medicago truncatula symbiotic genes.</title>
        <authorList>
            <person name="Pecrix Y."/>
            <person name="Gamas P."/>
            <person name="Carrere S."/>
        </authorList>
    </citation>
    <scope>NUCLEOTIDE SEQUENCE</scope>
    <source>
        <tissue evidence="1">Leaves</tissue>
    </source>
</reference>
<name>A0A396JE80_MEDTR</name>
<accession>A0A396JE80</accession>